<feature type="domain" description="FecR protein" evidence="2">
    <location>
        <begin position="172"/>
        <end position="268"/>
    </location>
</feature>
<evidence type="ECO:0000259" key="2">
    <source>
        <dbReference type="Pfam" id="PF04773"/>
    </source>
</evidence>
<evidence type="ECO:0000259" key="3">
    <source>
        <dbReference type="Pfam" id="PF16344"/>
    </source>
</evidence>
<comment type="caution">
    <text evidence="4">The sequence shown here is derived from an EMBL/GenBank/DDBJ whole genome shotgun (WGS) entry which is preliminary data.</text>
</comment>
<proteinExistence type="predicted"/>
<dbReference type="PANTHER" id="PTHR30273">
    <property type="entry name" value="PERIPLASMIC SIGNAL SENSOR AND SIGMA FACTOR ACTIVATOR FECR-RELATED"/>
    <property type="match status" value="1"/>
</dbReference>
<feature type="transmembrane region" description="Helical" evidence="1">
    <location>
        <begin position="74"/>
        <end position="95"/>
    </location>
</feature>
<dbReference type="Gene3D" id="3.55.50.30">
    <property type="match status" value="1"/>
</dbReference>
<dbReference type="GO" id="GO:0016989">
    <property type="term" value="F:sigma factor antagonist activity"/>
    <property type="evidence" value="ECO:0007669"/>
    <property type="project" value="TreeGrafter"/>
</dbReference>
<dbReference type="PANTHER" id="PTHR30273:SF2">
    <property type="entry name" value="PROTEIN FECR"/>
    <property type="match status" value="1"/>
</dbReference>
<reference evidence="4 5" key="1">
    <citation type="submission" date="2019-04" db="EMBL/GenBank/DDBJ databases">
        <title>Sphingobacterium olei sp. nov., isolated from oil-contaminated soil.</title>
        <authorList>
            <person name="Liu B."/>
        </authorList>
    </citation>
    <scope>NUCLEOTIDE SEQUENCE [LARGE SCALE GENOMIC DNA]</scope>
    <source>
        <strain evidence="4 5">Y3L14</strain>
    </source>
</reference>
<evidence type="ECO:0000256" key="1">
    <source>
        <dbReference type="SAM" id="Phobius"/>
    </source>
</evidence>
<keyword evidence="1" id="KW-1133">Transmembrane helix</keyword>
<dbReference type="AlphaFoldDB" id="A0A4U0GML4"/>
<sequence>MDRKNEQEILQRYREGRCSESELRQLDAWYDSWNMEDRLLLTEVQLEEAESRMRSKVMDRVGFNNTPRRLWRRVSIAAAAAVVVTAVGIGIYHNLGEPLPDKTDRAMSYVHDIAPGKNIATLTLPNGEVVSLSDKKDAVVIDASALSYGDGTKISNTTTKDALAYERTSLHTITTPRGGQYQVILSDGTKVWLNAASSIKFPASFAGAKHRRIEISGEAYLEVAKDKEHPFIVASGTQEIEVLGTHFNVNDYSDETVAQTTLIEGSVRVRPLHTANANGAKKVLKPGQKSLITGQEIVVRTANINEVIAWKEGDFRFVDQSVPDIMKQLARWYDVDIVYLGDVSDVKLNASISRGRNVSQILNMMEKTGEVHFKIEGRKIIVTK</sequence>
<organism evidence="4 5">
    <name type="scientific">Sphingobacterium alkalisoli</name>
    <dbReference type="NCBI Taxonomy" id="1874115"/>
    <lineage>
        <taxon>Bacteria</taxon>
        <taxon>Pseudomonadati</taxon>
        <taxon>Bacteroidota</taxon>
        <taxon>Sphingobacteriia</taxon>
        <taxon>Sphingobacteriales</taxon>
        <taxon>Sphingobacteriaceae</taxon>
        <taxon>Sphingobacterium</taxon>
    </lineage>
</organism>
<dbReference type="Pfam" id="PF16344">
    <property type="entry name" value="FecR_C"/>
    <property type="match status" value="1"/>
</dbReference>
<dbReference type="Pfam" id="PF04773">
    <property type="entry name" value="FecR"/>
    <property type="match status" value="1"/>
</dbReference>
<evidence type="ECO:0000313" key="4">
    <source>
        <dbReference type="EMBL" id="TJY60081.1"/>
    </source>
</evidence>
<dbReference type="Proteomes" id="UP000309872">
    <property type="component" value="Unassembled WGS sequence"/>
</dbReference>
<dbReference type="PIRSF" id="PIRSF018266">
    <property type="entry name" value="FecR"/>
    <property type="match status" value="1"/>
</dbReference>
<gene>
    <name evidence="4" type="ORF">FAZ19_23335</name>
</gene>
<dbReference type="Gene3D" id="2.60.120.1440">
    <property type="match status" value="1"/>
</dbReference>
<name>A0A4U0GML4_9SPHI</name>
<protein>
    <submittedName>
        <fullName evidence="4">DUF4974 domain-containing protein</fullName>
    </submittedName>
</protein>
<accession>A0A4U0GML4</accession>
<feature type="domain" description="Protein FecR C-terminal" evidence="3">
    <location>
        <begin position="315"/>
        <end position="382"/>
    </location>
</feature>
<keyword evidence="1" id="KW-0472">Membrane</keyword>
<dbReference type="OrthoDB" id="1099963at2"/>
<dbReference type="EMBL" id="SUKA01000013">
    <property type="protein sequence ID" value="TJY60081.1"/>
    <property type="molecule type" value="Genomic_DNA"/>
</dbReference>
<keyword evidence="1" id="KW-0812">Transmembrane</keyword>
<dbReference type="InterPro" id="IPR032508">
    <property type="entry name" value="FecR_C"/>
</dbReference>
<dbReference type="InterPro" id="IPR006860">
    <property type="entry name" value="FecR"/>
</dbReference>
<evidence type="ECO:0000313" key="5">
    <source>
        <dbReference type="Proteomes" id="UP000309872"/>
    </source>
</evidence>
<dbReference type="RefSeq" id="WP_136823195.1">
    <property type="nucleotide sequence ID" value="NZ_BMJX01000014.1"/>
</dbReference>
<dbReference type="InterPro" id="IPR012373">
    <property type="entry name" value="Ferrdict_sens_TM"/>
</dbReference>
<keyword evidence="5" id="KW-1185">Reference proteome</keyword>